<accession>A0AA36CAV9</accession>
<keyword evidence="4 10" id="KW-1133">Transmembrane helix</keyword>
<dbReference type="GO" id="GO:0005886">
    <property type="term" value="C:plasma membrane"/>
    <property type="evidence" value="ECO:0007669"/>
    <property type="project" value="UniProtKB-SubCell"/>
</dbReference>
<sequence length="427" mass="48601">MHPSWVLLILFCFLIVVALFGNLLVCVAIFWDRHLRRQPENLFLVSLAVSDLLVSFLVMVFAAASDLLGYWPFGNAYCQFWVAFDITTCTASILNLAAISLDRYCHISRPMVYVRYCNRRRISYGIIIVWLLSALIGAAPLGFGFDKQFSHNNETSQPTCEMNLPLAYAVASSLLSFFLPAAIMVFLYTKLYLYAQRHVRSIQTQLKQATSFLIMQLASEKIREATAATLRNGSTTAPTPASPRLDKELIDDTQRGTSMWSKFTRVLHVRRKGSSEEQQQQQRNTISDQKARITLGVIMGTFLVCWTPFFLVNIWRSWDHVNKELSQAVTWLGYANSALNPVIYSIFNRDFRRAFKKIIVKLFSCFDTGKKNYGCVRNGVTDGMVDRKRSYTRSSDTPENNNLNRGEPVATRLVLLNNNESSVIVEE</sequence>
<evidence type="ECO:0000256" key="1">
    <source>
        <dbReference type="ARBA" id="ARBA00004651"/>
    </source>
</evidence>
<evidence type="ECO:0000313" key="12">
    <source>
        <dbReference type="EMBL" id="CAJ0564958.1"/>
    </source>
</evidence>
<comment type="subcellular location">
    <subcellularLocation>
        <location evidence="1">Cell membrane</location>
        <topology evidence="1">Multi-pass membrane protein</topology>
    </subcellularLocation>
</comment>
<dbReference type="SUPFAM" id="SSF81321">
    <property type="entry name" value="Family A G protein-coupled receptor-like"/>
    <property type="match status" value="1"/>
</dbReference>
<dbReference type="Proteomes" id="UP001177023">
    <property type="component" value="Unassembled WGS sequence"/>
</dbReference>
<evidence type="ECO:0000256" key="8">
    <source>
        <dbReference type="ARBA" id="ARBA00023224"/>
    </source>
</evidence>
<feature type="transmembrane region" description="Helical" evidence="10">
    <location>
        <begin position="80"/>
        <end position="101"/>
    </location>
</feature>
<evidence type="ECO:0000259" key="11">
    <source>
        <dbReference type="PROSITE" id="PS50262"/>
    </source>
</evidence>
<keyword evidence="2" id="KW-1003">Cell membrane</keyword>
<dbReference type="InterPro" id="IPR017452">
    <property type="entry name" value="GPCR_Rhodpsn_7TM"/>
</dbReference>
<dbReference type="SMART" id="SM01381">
    <property type="entry name" value="7TM_GPCR_Srsx"/>
    <property type="match status" value="1"/>
</dbReference>
<dbReference type="Pfam" id="PF00001">
    <property type="entry name" value="7tm_1"/>
    <property type="match status" value="1"/>
</dbReference>
<comment type="caution">
    <text evidence="12">The sequence shown here is derived from an EMBL/GenBank/DDBJ whole genome shotgun (WGS) entry which is preliminary data.</text>
</comment>
<protein>
    <recommendedName>
        <fullName evidence="11">G-protein coupled receptors family 1 profile domain-containing protein</fullName>
    </recommendedName>
</protein>
<keyword evidence="5 9" id="KW-0297">G-protein coupled receptor</keyword>
<keyword evidence="8 9" id="KW-0807">Transducer</keyword>
<feature type="transmembrane region" description="Helical" evidence="10">
    <location>
        <begin position="293"/>
        <end position="316"/>
    </location>
</feature>
<evidence type="ECO:0000256" key="3">
    <source>
        <dbReference type="ARBA" id="ARBA00022692"/>
    </source>
</evidence>
<feature type="non-terminal residue" evidence="12">
    <location>
        <position position="1"/>
    </location>
</feature>
<dbReference type="PANTHER" id="PTHR24248:SF187">
    <property type="entry name" value="OCTOPAMINE RECEPTOR BETA-2R"/>
    <property type="match status" value="1"/>
</dbReference>
<keyword evidence="7 9" id="KW-0675">Receptor</keyword>
<organism evidence="12 13">
    <name type="scientific">Mesorhabditis spiculigera</name>
    <dbReference type="NCBI Taxonomy" id="96644"/>
    <lineage>
        <taxon>Eukaryota</taxon>
        <taxon>Metazoa</taxon>
        <taxon>Ecdysozoa</taxon>
        <taxon>Nematoda</taxon>
        <taxon>Chromadorea</taxon>
        <taxon>Rhabditida</taxon>
        <taxon>Rhabditina</taxon>
        <taxon>Rhabditomorpha</taxon>
        <taxon>Rhabditoidea</taxon>
        <taxon>Rhabditidae</taxon>
        <taxon>Mesorhabditinae</taxon>
        <taxon>Mesorhabditis</taxon>
    </lineage>
</organism>
<feature type="transmembrane region" description="Helical" evidence="10">
    <location>
        <begin position="42"/>
        <end position="64"/>
    </location>
</feature>
<feature type="transmembrane region" description="Helical" evidence="10">
    <location>
        <begin position="122"/>
        <end position="145"/>
    </location>
</feature>
<dbReference type="PROSITE" id="PS00237">
    <property type="entry name" value="G_PROTEIN_RECEP_F1_1"/>
    <property type="match status" value="1"/>
</dbReference>
<evidence type="ECO:0000313" key="13">
    <source>
        <dbReference type="Proteomes" id="UP001177023"/>
    </source>
</evidence>
<evidence type="ECO:0000256" key="10">
    <source>
        <dbReference type="SAM" id="Phobius"/>
    </source>
</evidence>
<keyword evidence="13" id="KW-1185">Reference proteome</keyword>
<dbReference type="AlphaFoldDB" id="A0AA36CAV9"/>
<keyword evidence="3 9" id="KW-0812">Transmembrane</keyword>
<keyword evidence="6 10" id="KW-0472">Membrane</keyword>
<dbReference type="PRINTS" id="PR00237">
    <property type="entry name" value="GPCRRHODOPSN"/>
</dbReference>
<gene>
    <name evidence="12" type="ORF">MSPICULIGERA_LOCUS3621</name>
</gene>
<evidence type="ECO:0000256" key="7">
    <source>
        <dbReference type="ARBA" id="ARBA00023170"/>
    </source>
</evidence>
<name>A0AA36CAV9_9BILA</name>
<dbReference type="InterPro" id="IPR000276">
    <property type="entry name" value="GPCR_Rhodpsn"/>
</dbReference>
<feature type="transmembrane region" description="Helical" evidence="10">
    <location>
        <begin position="328"/>
        <end position="347"/>
    </location>
</feature>
<evidence type="ECO:0000256" key="5">
    <source>
        <dbReference type="ARBA" id="ARBA00023040"/>
    </source>
</evidence>
<dbReference type="EMBL" id="CATQJA010000945">
    <property type="protein sequence ID" value="CAJ0564958.1"/>
    <property type="molecule type" value="Genomic_DNA"/>
</dbReference>
<dbReference type="PROSITE" id="PS50262">
    <property type="entry name" value="G_PROTEIN_RECEP_F1_2"/>
    <property type="match status" value="1"/>
</dbReference>
<feature type="domain" description="G-protein coupled receptors family 1 profile" evidence="11">
    <location>
        <begin position="21"/>
        <end position="344"/>
    </location>
</feature>
<comment type="similarity">
    <text evidence="9">Belongs to the G-protein coupled receptor 1 family.</text>
</comment>
<evidence type="ECO:0000256" key="6">
    <source>
        <dbReference type="ARBA" id="ARBA00023136"/>
    </source>
</evidence>
<evidence type="ECO:0000256" key="9">
    <source>
        <dbReference type="RuleBase" id="RU000688"/>
    </source>
</evidence>
<evidence type="ECO:0000256" key="4">
    <source>
        <dbReference type="ARBA" id="ARBA00022989"/>
    </source>
</evidence>
<feature type="transmembrane region" description="Helical" evidence="10">
    <location>
        <begin position="165"/>
        <end position="188"/>
    </location>
</feature>
<dbReference type="GO" id="GO:0071880">
    <property type="term" value="P:adenylate cyclase-activating adrenergic receptor signaling pathway"/>
    <property type="evidence" value="ECO:0007669"/>
    <property type="project" value="TreeGrafter"/>
</dbReference>
<proteinExistence type="inferred from homology"/>
<dbReference type="GO" id="GO:0043410">
    <property type="term" value="P:positive regulation of MAPK cascade"/>
    <property type="evidence" value="ECO:0007669"/>
    <property type="project" value="TreeGrafter"/>
</dbReference>
<dbReference type="Gene3D" id="1.20.1070.10">
    <property type="entry name" value="Rhodopsin 7-helix transmembrane proteins"/>
    <property type="match status" value="1"/>
</dbReference>
<dbReference type="PANTHER" id="PTHR24248">
    <property type="entry name" value="ADRENERGIC RECEPTOR-RELATED G-PROTEIN COUPLED RECEPTOR"/>
    <property type="match status" value="1"/>
</dbReference>
<evidence type="ECO:0000256" key="2">
    <source>
        <dbReference type="ARBA" id="ARBA00022475"/>
    </source>
</evidence>
<dbReference type="GO" id="GO:0004989">
    <property type="term" value="F:octopamine receptor activity"/>
    <property type="evidence" value="ECO:0007669"/>
    <property type="project" value="TreeGrafter"/>
</dbReference>
<reference evidence="12" key="1">
    <citation type="submission" date="2023-06" db="EMBL/GenBank/DDBJ databases">
        <authorList>
            <person name="Delattre M."/>
        </authorList>
    </citation>
    <scope>NUCLEOTIDE SEQUENCE</scope>
    <source>
        <strain evidence="12">AF72</strain>
    </source>
</reference>
<feature type="transmembrane region" description="Helical" evidence="10">
    <location>
        <begin position="6"/>
        <end position="30"/>
    </location>
</feature>